<evidence type="ECO:0000313" key="3">
    <source>
        <dbReference type="Proteomes" id="UP000593564"/>
    </source>
</evidence>
<comment type="caution">
    <text evidence="2">The sequence shown here is derived from an EMBL/GenBank/DDBJ whole genome shotgun (WGS) entry which is preliminary data.</text>
</comment>
<dbReference type="SUPFAM" id="SSF55729">
    <property type="entry name" value="Acyl-CoA N-acyltransferases (Nat)"/>
    <property type="match status" value="1"/>
</dbReference>
<sequence>MSHLWQECFDPIVATSGRDLIPVMVYGSVVVSAGLLRIFGREVAELPLVATSRENQGKGYFQALFSCIESLLYSLNVENLAIGCHMEKLCLELSKATPCMSENFTRPYLMFAVSLMSKYMAKPTELHLLAAKRILRYLKGTTGLGVFYKKGGCGGLVGYADSDYARDLEGRKSTSGYVFMLGSGVVA</sequence>
<dbReference type="Pfam" id="PF23209">
    <property type="entry name" value="IDM1_C"/>
    <property type="match status" value="1"/>
</dbReference>
<dbReference type="EMBL" id="JACBKZ010000002">
    <property type="protein sequence ID" value="KAF5957377.1"/>
    <property type="molecule type" value="Genomic_DNA"/>
</dbReference>
<accession>A0A7J7HY75</accession>
<dbReference type="PANTHER" id="PTHR47025:SF7">
    <property type="entry name" value="ACYL-COA N-ACYLTRANSFERASE WITH RING_FYVE_PHD-TYPE ZINC FINGER DOMAIN-CONTAINING PROTEIN"/>
    <property type="match status" value="1"/>
</dbReference>
<dbReference type="InterPro" id="IPR016181">
    <property type="entry name" value="Acyl_CoA_acyltransferase"/>
</dbReference>
<feature type="domain" description="Increased DNA methylation 1 C-terminal" evidence="1">
    <location>
        <begin position="27"/>
        <end position="84"/>
    </location>
</feature>
<gene>
    <name evidence="2" type="ORF">HYC85_004602</name>
</gene>
<evidence type="ECO:0000259" key="1">
    <source>
        <dbReference type="Pfam" id="PF23209"/>
    </source>
</evidence>
<organism evidence="2 3">
    <name type="scientific">Camellia sinensis</name>
    <name type="common">Tea plant</name>
    <name type="synonym">Thea sinensis</name>
    <dbReference type="NCBI Taxonomy" id="4442"/>
    <lineage>
        <taxon>Eukaryota</taxon>
        <taxon>Viridiplantae</taxon>
        <taxon>Streptophyta</taxon>
        <taxon>Embryophyta</taxon>
        <taxon>Tracheophyta</taxon>
        <taxon>Spermatophyta</taxon>
        <taxon>Magnoliopsida</taxon>
        <taxon>eudicotyledons</taxon>
        <taxon>Gunneridae</taxon>
        <taxon>Pentapetalae</taxon>
        <taxon>asterids</taxon>
        <taxon>Ericales</taxon>
        <taxon>Theaceae</taxon>
        <taxon>Camellia</taxon>
    </lineage>
</organism>
<keyword evidence="3" id="KW-1185">Reference proteome</keyword>
<dbReference type="GO" id="GO:0005634">
    <property type="term" value="C:nucleus"/>
    <property type="evidence" value="ECO:0007669"/>
    <property type="project" value="TreeGrafter"/>
</dbReference>
<dbReference type="PANTHER" id="PTHR47025">
    <property type="entry name" value="AUTOIMMUNE REGULATOR"/>
    <property type="match status" value="1"/>
</dbReference>
<dbReference type="GO" id="GO:0042393">
    <property type="term" value="F:histone binding"/>
    <property type="evidence" value="ECO:0007669"/>
    <property type="project" value="TreeGrafter"/>
</dbReference>
<dbReference type="Proteomes" id="UP000593564">
    <property type="component" value="Unassembled WGS sequence"/>
</dbReference>
<dbReference type="GO" id="GO:0045944">
    <property type="term" value="P:positive regulation of transcription by RNA polymerase II"/>
    <property type="evidence" value="ECO:0007669"/>
    <property type="project" value="TreeGrafter"/>
</dbReference>
<evidence type="ECO:0000313" key="2">
    <source>
        <dbReference type="EMBL" id="KAF5957377.1"/>
    </source>
</evidence>
<reference evidence="2 3" key="2">
    <citation type="submission" date="2020-07" db="EMBL/GenBank/DDBJ databases">
        <title>Genome assembly of wild tea tree DASZ reveals pedigree and selection history of tea varieties.</title>
        <authorList>
            <person name="Zhang W."/>
        </authorList>
    </citation>
    <scope>NUCLEOTIDE SEQUENCE [LARGE SCALE GENOMIC DNA]</scope>
    <source>
        <strain evidence="3">cv. G240</strain>
        <tissue evidence="2">Leaf</tissue>
    </source>
</reference>
<dbReference type="AlphaFoldDB" id="A0A7J7HY75"/>
<dbReference type="GO" id="GO:0003682">
    <property type="term" value="F:chromatin binding"/>
    <property type="evidence" value="ECO:0007669"/>
    <property type="project" value="TreeGrafter"/>
</dbReference>
<protein>
    <recommendedName>
        <fullName evidence="1">Increased DNA methylation 1 C-terminal domain-containing protein</fullName>
    </recommendedName>
</protein>
<reference evidence="3" key="1">
    <citation type="journal article" date="2020" name="Nat. Commun.">
        <title>Genome assembly of wild tea tree DASZ reveals pedigree and selection history of tea varieties.</title>
        <authorList>
            <person name="Zhang W."/>
            <person name="Zhang Y."/>
            <person name="Qiu H."/>
            <person name="Guo Y."/>
            <person name="Wan H."/>
            <person name="Zhang X."/>
            <person name="Scossa F."/>
            <person name="Alseekh S."/>
            <person name="Zhang Q."/>
            <person name="Wang P."/>
            <person name="Xu L."/>
            <person name="Schmidt M.H."/>
            <person name="Jia X."/>
            <person name="Li D."/>
            <person name="Zhu A."/>
            <person name="Guo F."/>
            <person name="Chen W."/>
            <person name="Ni D."/>
            <person name="Usadel B."/>
            <person name="Fernie A.R."/>
            <person name="Wen W."/>
        </authorList>
    </citation>
    <scope>NUCLEOTIDE SEQUENCE [LARGE SCALE GENOMIC DNA]</scope>
    <source>
        <strain evidence="3">cv. G240</strain>
    </source>
</reference>
<proteinExistence type="predicted"/>
<dbReference type="InterPro" id="IPR056511">
    <property type="entry name" value="IDM1_C"/>
</dbReference>
<dbReference type="GO" id="GO:0000977">
    <property type="term" value="F:RNA polymerase II transcription regulatory region sequence-specific DNA binding"/>
    <property type="evidence" value="ECO:0007669"/>
    <property type="project" value="TreeGrafter"/>
</dbReference>
<name>A0A7J7HY75_CAMSI</name>